<dbReference type="InterPro" id="IPR017850">
    <property type="entry name" value="Alkaline_phosphatase_core_sf"/>
</dbReference>
<dbReference type="EMBL" id="WBVT01000002">
    <property type="protein sequence ID" value="KAB7791321.1"/>
    <property type="molecule type" value="Genomic_DNA"/>
</dbReference>
<dbReference type="SUPFAM" id="SSF53649">
    <property type="entry name" value="Alkaline phosphatase-like"/>
    <property type="match status" value="1"/>
</dbReference>
<evidence type="ECO:0000313" key="2">
    <source>
        <dbReference type="Proteomes" id="UP000441772"/>
    </source>
</evidence>
<protein>
    <submittedName>
        <fullName evidence="1">PglZ domain-containing protein</fullName>
    </submittedName>
</protein>
<reference evidence="1 2" key="1">
    <citation type="submission" date="2019-09" db="EMBL/GenBank/DDBJ databases">
        <title>Characterization of the phylogenetic diversity of two novel species belonging to the genus Bifidobacterium: Bifidobacterium cebidarum sp. nov. and Bifidobacterium leontopitheci sp. nov.</title>
        <authorList>
            <person name="Lugli G.A."/>
            <person name="Duranti S."/>
            <person name="Milani C."/>
            <person name="Turroni F."/>
            <person name="Ventura M."/>
        </authorList>
    </citation>
    <scope>NUCLEOTIDE SEQUENCE [LARGE SCALE GENOMIC DNA]</scope>
    <source>
        <strain evidence="1 2">LMG 31471</strain>
    </source>
</reference>
<dbReference type="NCBIfam" id="TIGR02687">
    <property type="entry name" value="BREX-1 system phosphatase PglZ type A"/>
    <property type="match status" value="1"/>
</dbReference>
<accession>A0A6I1GXY1</accession>
<dbReference type="InterPro" id="IPR014060">
    <property type="entry name" value="PglZ"/>
</dbReference>
<name>A0A6I1GXY1_9BIFI</name>
<dbReference type="AlphaFoldDB" id="A0A6I1GXY1"/>
<organism evidence="1 2">
    <name type="scientific">Bifidobacterium leontopitheci</name>
    <dbReference type="NCBI Taxonomy" id="2650774"/>
    <lineage>
        <taxon>Bacteria</taxon>
        <taxon>Bacillati</taxon>
        <taxon>Actinomycetota</taxon>
        <taxon>Actinomycetes</taxon>
        <taxon>Bifidobacteriales</taxon>
        <taxon>Bifidobacteriaceae</taxon>
        <taxon>Bifidobacterium</taxon>
    </lineage>
</organism>
<evidence type="ECO:0000313" key="1">
    <source>
        <dbReference type="EMBL" id="KAB7791321.1"/>
    </source>
</evidence>
<comment type="caution">
    <text evidence="1">The sequence shown here is derived from an EMBL/GenBank/DDBJ whole genome shotgun (WGS) entry which is preliminary data.</text>
</comment>
<gene>
    <name evidence="1" type="ORF">F7D09_0274</name>
</gene>
<keyword evidence="2" id="KW-1185">Reference proteome</keyword>
<dbReference type="Pfam" id="PF08665">
    <property type="entry name" value="PglZ"/>
    <property type="match status" value="1"/>
</dbReference>
<proteinExistence type="predicted"/>
<sequence length="878" mass="98634">MSSSTQIARTLAARFAQFDGTRYSAGRIVFWHDEHGEFADMLGDIAGPDAHDETLRDVEVVRLERNPFALKYRMLLEQPTTRFLVYVTGKLPADEDNWLLDLELAYGPWFTADRLSMIVNEQFPRDASAQTRAAWLAIMQRTKPFFDDDSLVEALAERLHAGDDERDFQAKMIAVLLKLPVGEHSLQMIWRRLLEQYAQGDEDGIERIGMMGLLDYHWTGTRGIYRFDTARTLAHPTVKDFVLWLFRLAWNGFGDGEHGADHYANIRRDFDMWRNDPRFAPTMRSLAEETFPDLSLADDITAMPPDELAGHDVFREVDEQLVALLYEGLAGETITDDDVQRIVAARQYTLWRDDYAKDYAVIAAASALRAQLRKARPVMESITSASDGFRRYAGELYRVDGCYRRFMAAWKASSRQFSGNMVVESLEREYDRYQTELAARWQMQVNAMTDWAIDDIPAQADFYARNVKKVTDANKKIAVIISDALRYETAAEFSERMTTQSRWNATIEAQLGVLPSYTQLGMAALLPHTTLALNPADHYGVLVDGKSATGSEARAGILAAVDGAAVDAETLMTMKRDEYRELVKSCSVLYVYHNVIDATGDKAANESNVFGACEQTLNELDAIVKRLANANMTNMIVTADHGFLYQDHTVTDAERLSEQPSGDAIWQKKRRFVIGARLTPKPAFTTFTADQVGLDDPNDEHVTIQIPNGNHRLRIQGDGSRYVHGGASLPEIVVPVVHINKGRSATGDARPVEFRILQNTDRITTGQITVDFLQTEPVGGKVAERTVLAGLWGVGHDRQATLISNEVPLAFASTSKDPAERHVPATFLLTTDADRFNNTVIELRISERIPGSGQMRQVDVKAEYRLQRGLMIDDGFDF</sequence>
<dbReference type="Proteomes" id="UP000441772">
    <property type="component" value="Unassembled WGS sequence"/>
</dbReference>
<dbReference type="RefSeq" id="WP_152233654.1">
    <property type="nucleotide sequence ID" value="NZ_JBHSKZ010000028.1"/>
</dbReference>